<evidence type="ECO:0000256" key="6">
    <source>
        <dbReference type="SAM" id="SignalP"/>
    </source>
</evidence>
<keyword evidence="3" id="KW-0964">Secreted</keyword>
<evidence type="ECO:0000256" key="3">
    <source>
        <dbReference type="ARBA" id="ARBA00022525"/>
    </source>
</evidence>
<reference evidence="7" key="2">
    <citation type="submission" date="2025-09" db="UniProtKB">
        <authorList>
            <consortium name="Ensembl"/>
        </authorList>
    </citation>
    <scope>IDENTIFICATION</scope>
</reference>
<evidence type="ECO:0000256" key="5">
    <source>
        <dbReference type="ARBA" id="ARBA00023022"/>
    </source>
</evidence>
<sequence length="67" mass="7602">MKFVALFLVLSLVILMAEPGDCSLKSFWGRVKAAFKGAKDSWRGKSCLIIYQKEMQNQQDQPNQPPN</sequence>
<dbReference type="GO" id="GO:0042742">
    <property type="term" value="P:defense response to bacterium"/>
    <property type="evidence" value="ECO:0007669"/>
    <property type="project" value="UniProtKB-KW"/>
</dbReference>
<evidence type="ECO:0000313" key="7">
    <source>
        <dbReference type="Ensembl" id="ENSFHEP00000029298.1"/>
    </source>
</evidence>
<feature type="signal peptide" evidence="6">
    <location>
        <begin position="1"/>
        <end position="22"/>
    </location>
</feature>
<dbReference type="InterPro" id="IPR012515">
    <property type="entry name" value="Antimicrobial12"/>
</dbReference>
<keyword evidence="8" id="KW-1185">Reference proteome</keyword>
<dbReference type="Ensembl" id="ENSFHET00000019829.1">
    <property type="protein sequence ID" value="ENSFHEP00000029298.1"/>
    <property type="gene ID" value="ENSFHEG00000000332.1"/>
</dbReference>
<keyword evidence="6" id="KW-0732">Signal</keyword>
<accession>A0A3Q2QNF8</accession>
<dbReference type="GeneTree" id="ENSGT01110000267389"/>
<dbReference type="GO" id="GO:0005576">
    <property type="term" value="C:extracellular region"/>
    <property type="evidence" value="ECO:0007669"/>
    <property type="project" value="UniProtKB-SubCell"/>
</dbReference>
<comment type="similarity">
    <text evidence="2">Belongs to the pleurocidin family.</text>
</comment>
<feature type="chain" id="PRO_5018552242" evidence="6">
    <location>
        <begin position="23"/>
        <end position="67"/>
    </location>
</feature>
<name>A0A3Q2QNF8_FUNHE</name>
<dbReference type="AlphaFoldDB" id="A0A3Q2QNF8"/>
<reference evidence="7" key="1">
    <citation type="submission" date="2025-08" db="UniProtKB">
        <authorList>
            <consortium name="Ensembl"/>
        </authorList>
    </citation>
    <scope>IDENTIFICATION</scope>
</reference>
<evidence type="ECO:0000256" key="1">
    <source>
        <dbReference type="ARBA" id="ARBA00004613"/>
    </source>
</evidence>
<keyword evidence="5" id="KW-0044">Antibiotic</keyword>
<dbReference type="Proteomes" id="UP000265000">
    <property type="component" value="Unplaced"/>
</dbReference>
<comment type="subcellular location">
    <subcellularLocation>
        <location evidence="1">Secreted</location>
    </subcellularLocation>
</comment>
<organism evidence="7 8">
    <name type="scientific">Fundulus heteroclitus</name>
    <name type="common">Killifish</name>
    <name type="synonym">Mummichog</name>
    <dbReference type="NCBI Taxonomy" id="8078"/>
    <lineage>
        <taxon>Eukaryota</taxon>
        <taxon>Metazoa</taxon>
        <taxon>Chordata</taxon>
        <taxon>Craniata</taxon>
        <taxon>Vertebrata</taxon>
        <taxon>Euteleostomi</taxon>
        <taxon>Actinopterygii</taxon>
        <taxon>Neopterygii</taxon>
        <taxon>Teleostei</taxon>
        <taxon>Neoteleostei</taxon>
        <taxon>Acanthomorphata</taxon>
        <taxon>Ovalentaria</taxon>
        <taxon>Atherinomorphae</taxon>
        <taxon>Cyprinodontiformes</taxon>
        <taxon>Fundulidae</taxon>
        <taxon>Fundulus</taxon>
    </lineage>
</organism>
<evidence type="ECO:0000256" key="2">
    <source>
        <dbReference type="ARBA" id="ARBA00007419"/>
    </source>
</evidence>
<proteinExistence type="inferred from homology"/>
<evidence type="ECO:0000256" key="4">
    <source>
        <dbReference type="ARBA" id="ARBA00022529"/>
    </source>
</evidence>
<keyword evidence="4" id="KW-0929">Antimicrobial</keyword>
<evidence type="ECO:0000313" key="8">
    <source>
        <dbReference type="Proteomes" id="UP000265000"/>
    </source>
</evidence>
<dbReference type="Pfam" id="PF08107">
    <property type="entry name" value="Antimicrobial12"/>
    <property type="match status" value="1"/>
</dbReference>
<protein>
    <submittedName>
        <fullName evidence="7">Uncharacterized protein</fullName>
    </submittedName>
</protein>